<keyword evidence="7 11" id="KW-1133">Transmembrane helix</keyword>
<feature type="transmembrane region" description="Helical" evidence="11">
    <location>
        <begin position="176"/>
        <end position="192"/>
    </location>
</feature>
<accession>A0ABW6WEU8</accession>
<dbReference type="SUPFAM" id="SSF103473">
    <property type="entry name" value="MFS general substrate transporter"/>
    <property type="match status" value="1"/>
</dbReference>
<comment type="cofactor">
    <cofactor evidence="1">
        <name>pyridoxal 5'-phosphate</name>
        <dbReference type="ChEBI" id="CHEBI:597326"/>
    </cofactor>
</comment>
<feature type="transmembrane region" description="Helical" evidence="11">
    <location>
        <begin position="87"/>
        <end position="105"/>
    </location>
</feature>
<dbReference type="InterPro" id="IPR015424">
    <property type="entry name" value="PyrdxlP-dep_Trfase"/>
</dbReference>
<feature type="transmembrane region" description="Helical" evidence="11">
    <location>
        <begin position="111"/>
        <end position="136"/>
    </location>
</feature>
<feature type="compositionally biased region" description="Polar residues" evidence="10">
    <location>
        <begin position="415"/>
        <end position="425"/>
    </location>
</feature>
<evidence type="ECO:0000256" key="7">
    <source>
        <dbReference type="ARBA" id="ARBA00022989"/>
    </source>
</evidence>
<proteinExistence type="inferred from homology"/>
<dbReference type="GO" id="GO:0004398">
    <property type="term" value="F:histidine decarboxylase activity"/>
    <property type="evidence" value="ECO:0007669"/>
    <property type="project" value="UniProtKB-EC"/>
</dbReference>
<gene>
    <name evidence="13" type="ORF">ACFY35_20540</name>
</gene>
<dbReference type="PANTHER" id="PTHR46101">
    <property type="match status" value="1"/>
</dbReference>
<dbReference type="EC" id="4.1.1.22" evidence="13"/>
<feature type="transmembrane region" description="Helical" evidence="11">
    <location>
        <begin position="55"/>
        <end position="75"/>
    </location>
</feature>
<protein>
    <submittedName>
        <fullName evidence="13">Histidine decarboxylase</fullName>
        <ecNumber evidence="13">4.1.1.22</ecNumber>
    </submittedName>
</protein>
<dbReference type="Gene3D" id="1.20.1250.20">
    <property type="entry name" value="MFS general substrate transporter like domains"/>
    <property type="match status" value="2"/>
</dbReference>
<evidence type="ECO:0000313" key="14">
    <source>
        <dbReference type="Proteomes" id="UP001602245"/>
    </source>
</evidence>
<evidence type="ECO:0000256" key="10">
    <source>
        <dbReference type="SAM" id="MobiDB-lite"/>
    </source>
</evidence>
<feature type="transmembrane region" description="Helical" evidence="11">
    <location>
        <begin position="312"/>
        <end position="333"/>
    </location>
</feature>
<keyword evidence="14" id="KW-1185">Reference proteome</keyword>
<evidence type="ECO:0000259" key="12">
    <source>
        <dbReference type="PROSITE" id="PS50850"/>
    </source>
</evidence>
<dbReference type="Pfam" id="PF07690">
    <property type="entry name" value="MFS_1"/>
    <property type="match status" value="1"/>
</dbReference>
<feature type="transmembrane region" description="Helical" evidence="11">
    <location>
        <begin position="223"/>
        <end position="241"/>
    </location>
</feature>
<name>A0ABW6WEU8_9ACTN</name>
<dbReference type="InterPro" id="IPR015421">
    <property type="entry name" value="PyrdxlP-dep_Trfase_major"/>
</dbReference>
<feature type="domain" description="Major facilitator superfamily (MFS) profile" evidence="12">
    <location>
        <begin position="21"/>
        <end position="399"/>
    </location>
</feature>
<feature type="transmembrane region" description="Helical" evidence="11">
    <location>
        <begin position="376"/>
        <end position="394"/>
    </location>
</feature>
<evidence type="ECO:0000256" key="6">
    <source>
        <dbReference type="ARBA" id="ARBA00022898"/>
    </source>
</evidence>
<evidence type="ECO:0000256" key="9">
    <source>
        <dbReference type="ARBA" id="ARBA00023239"/>
    </source>
</evidence>
<keyword evidence="8 11" id="KW-0472">Membrane</keyword>
<comment type="caution">
    <text evidence="13">The sequence shown here is derived from an EMBL/GenBank/DDBJ whole genome shotgun (WGS) entry which is preliminary data.</text>
</comment>
<dbReference type="Gene3D" id="3.40.640.10">
    <property type="entry name" value="Type I PLP-dependent aspartate aminotransferase-like (Major domain)"/>
    <property type="match status" value="1"/>
</dbReference>
<feature type="transmembrane region" description="Helical" evidence="11">
    <location>
        <begin position="345"/>
        <end position="364"/>
    </location>
</feature>
<sequence>MTIALHRAAVTGAGTRKLSANRVAITAMFGIAGVAIGTWTARIPTMQHDLRLSDGQLSVALLALAAGGLVGMRFAGRLVDRHGTTAIIAPAALILGGALAVTALAPSLAALTAALLVFGIIHGTLNVAMNAAAVACQTAYQRPIMTGFHAFFSIGGATGAAASALCAHVQYSCPRTFTIVGLALTVVALSSLRRLPLAPASPATTDRPSAATGHTAGGQRRRILLLGALALCALISEGAAADWSTVYLDRLGATPVLAAAAYAAFAGCMTLGRLAGDRITAATPPVPLLRGCGAIAAAGLAAGVTLRTPVAAIIGFALLGAGLSCVIPLLYSAAGTLDPSRPGAILSRVAAMGYLGYVTGPVVIGTAAMHVGLGKALLILPALLALLVVGAPVIRPPARPPAQQPSAPEHAATHPNPTAPTSEPPTHTMPALRSATPPATENARRPPRRERRAHRRTAPPLPDLDPRMTAVLERINTAAPTNIGFPAATDIDYRLFAPFLGHMINNVGDPTTDGTYPAHTKDIERDVLAWYADLFRAPPDWTGYTTSGGTEGVLTGLLHARTALPEAVVYATAAAHYSVAKAAAILRLPLVQVAATVDGEMDYSSLRAHAEQHSGQAAVVIATIGTTMTEAVDSVPLIHAALDVAGIRDRWIHADAALAGLPLALRGRRDFDLAPGGADSISTSGHKWWGTPIPCGITLSRRPHPSPGRPVDYIGSHDTTITGSRAGLASLLLWHAITRHDEDGHRRRASRGHDLAAYAHQQLITLGWPCWRNPDALTVMIRPLPESLRKRWPLPVDGGWSHLICMPGRTRQHIDQLIADLRRELPRSPLNSTPAAQTAPQLVG</sequence>
<dbReference type="Proteomes" id="UP001602245">
    <property type="component" value="Unassembled WGS sequence"/>
</dbReference>
<feature type="transmembrane region" description="Helical" evidence="11">
    <location>
        <begin position="23"/>
        <end position="43"/>
    </location>
</feature>
<dbReference type="PANTHER" id="PTHR46101:SF2">
    <property type="entry name" value="SERINE DECARBOXYLASE"/>
    <property type="match status" value="1"/>
</dbReference>
<evidence type="ECO:0000313" key="13">
    <source>
        <dbReference type="EMBL" id="MFF5291836.1"/>
    </source>
</evidence>
<evidence type="ECO:0000256" key="11">
    <source>
        <dbReference type="SAM" id="Phobius"/>
    </source>
</evidence>
<dbReference type="InterPro" id="IPR051151">
    <property type="entry name" value="Group_II_Decarboxylase"/>
</dbReference>
<dbReference type="EMBL" id="JBIAZU010000003">
    <property type="protein sequence ID" value="MFF5291836.1"/>
    <property type="molecule type" value="Genomic_DNA"/>
</dbReference>
<feature type="transmembrane region" description="Helical" evidence="11">
    <location>
        <begin position="253"/>
        <end position="276"/>
    </location>
</feature>
<evidence type="ECO:0000256" key="1">
    <source>
        <dbReference type="ARBA" id="ARBA00001933"/>
    </source>
</evidence>
<comment type="subcellular location">
    <subcellularLocation>
        <location evidence="2">Cell membrane</location>
        <topology evidence="2">Multi-pass membrane protein</topology>
    </subcellularLocation>
</comment>
<dbReference type="RefSeq" id="WP_020511702.1">
    <property type="nucleotide sequence ID" value="NZ_JBIAZU010000003.1"/>
</dbReference>
<feature type="compositionally biased region" description="Basic residues" evidence="10">
    <location>
        <begin position="445"/>
        <end position="457"/>
    </location>
</feature>
<keyword evidence="4 11" id="KW-0812">Transmembrane</keyword>
<reference evidence="13 14" key="1">
    <citation type="submission" date="2024-10" db="EMBL/GenBank/DDBJ databases">
        <title>The Natural Products Discovery Center: Release of the First 8490 Sequenced Strains for Exploring Actinobacteria Biosynthetic Diversity.</title>
        <authorList>
            <person name="Kalkreuter E."/>
            <person name="Kautsar S.A."/>
            <person name="Yang D."/>
            <person name="Bader C.D."/>
            <person name="Teijaro C.N."/>
            <person name="Fluegel L."/>
            <person name="Davis C.M."/>
            <person name="Simpson J.R."/>
            <person name="Lauterbach L."/>
            <person name="Steele A.D."/>
            <person name="Gui C."/>
            <person name="Meng S."/>
            <person name="Li G."/>
            <person name="Viehrig K."/>
            <person name="Ye F."/>
            <person name="Su P."/>
            <person name="Kiefer A.F."/>
            <person name="Nichols A."/>
            <person name="Cepeda A.J."/>
            <person name="Yan W."/>
            <person name="Fan B."/>
            <person name="Jiang Y."/>
            <person name="Adhikari A."/>
            <person name="Zheng C.-J."/>
            <person name="Schuster L."/>
            <person name="Cowan T.M."/>
            <person name="Smanski M.J."/>
            <person name="Chevrette M.G."/>
            <person name="De Carvalho L.P.S."/>
            <person name="Shen B."/>
        </authorList>
    </citation>
    <scope>NUCLEOTIDE SEQUENCE [LARGE SCALE GENOMIC DNA]</scope>
    <source>
        <strain evidence="13 14">NPDC000087</strain>
    </source>
</reference>
<dbReference type="InterPro" id="IPR011701">
    <property type="entry name" value="MFS"/>
</dbReference>
<keyword evidence="9 13" id="KW-0456">Lyase</keyword>
<evidence type="ECO:0000256" key="2">
    <source>
        <dbReference type="ARBA" id="ARBA00004651"/>
    </source>
</evidence>
<feature type="transmembrane region" description="Helical" evidence="11">
    <location>
        <begin position="148"/>
        <end position="170"/>
    </location>
</feature>
<keyword evidence="6" id="KW-0663">Pyridoxal phosphate</keyword>
<dbReference type="NCBIfam" id="NF002748">
    <property type="entry name" value="PRK02769.1"/>
    <property type="match status" value="1"/>
</dbReference>
<dbReference type="InterPro" id="IPR036259">
    <property type="entry name" value="MFS_trans_sf"/>
</dbReference>
<dbReference type="SUPFAM" id="SSF53383">
    <property type="entry name" value="PLP-dependent transferases"/>
    <property type="match status" value="1"/>
</dbReference>
<evidence type="ECO:0000256" key="3">
    <source>
        <dbReference type="ARBA" id="ARBA00009533"/>
    </source>
</evidence>
<organism evidence="13 14">
    <name type="scientific">Paractinoplanes globisporus</name>
    <dbReference type="NCBI Taxonomy" id="113565"/>
    <lineage>
        <taxon>Bacteria</taxon>
        <taxon>Bacillati</taxon>
        <taxon>Actinomycetota</taxon>
        <taxon>Actinomycetes</taxon>
        <taxon>Micromonosporales</taxon>
        <taxon>Micromonosporaceae</taxon>
        <taxon>Paractinoplanes</taxon>
    </lineage>
</organism>
<evidence type="ECO:0000256" key="4">
    <source>
        <dbReference type="ARBA" id="ARBA00022692"/>
    </source>
</evidence>
<feature type="region of interest" description="Disordered" evidence="10">
    <location>
        <begin position="398"/>
        <end position="467"/>
    </location>
</feature>
<dbReference type="InterPro" id="IPR020846">
    <property type="entry name" value="MFS_dom"/>
</dbReference>
<dbReference type="InterPro" id="IPR002129">
    <property type="entry name" value="PyrdxlP-dep_de-COase"/>
</dbReference>
<evidence type="ECO:0000256" key="8">
    <source>
        <dbReference type="ARBA" id="ARBA00023136"/>
    </source>
</evidence>
<evidence type="ECO:0000256" key="5">
    <source>
        <dbReference type="ARBA" id="ARBA00022793"/>
    </source>
</evidence>
<dbReference type="Pfam" id="PF00282">
    <property type="entry name" value="Pyridoxal_deC"/>
    <property type="match status" value="1"/>
</dbReference>
<comment type="similarity">
    <text evidence="3">Belongs to the group II decarboxylase family.</text>
</comment>
<keyword evidence="5" id="KW-0210">Decarboxylase</keyword>
<dbReference type="PROSITE" id="PS50850">
    <property type="entry name" value="MFS"/>
    <property type="match status" value="1"/>
</dbReference>